<dbReference type="Gene3D" id="1.25.40.10">
    <property type="entry name" value="Tetratricopeptide repeat domain"/>
    <property type="match status" value="5"/>
</dbReference>
<feature type="repeat" description="TPR" evidence="3">
    <location>
        <begin position="243"/>
        <end position="276"/>
    </location>
</feature>
<dbReference type="InterPro" id="IPR011990">
    <property type="entry name" value="TPR-like_helical_dom_sf"/>
</dbReference>
<reference evidence="4" key="1">
    <citation type="journal article" date="2020" name="mSystems">
        <title>Genome- and Community-Level Interaction Insights into Carbon Utilization and Element Cycling Functions of Hydrothermarchaeota in Hydrothermal Sediment.</title>
        <authorList>
            <person name="Zhou Z."/>
            <person name="Liu Y."/>
            <person name="Xu W."/>
            <person name="Pan J."/>
            <person name="Luo Z.H."/>
            <person name="Li M."/>
        </authorList>
    </citation>
    <scope>NUCLEOTIDE SEQUENCE [LARGE SCALE GENOMIC DNA]</scope>
    <source>
        <strain evidence="4">HyVt-456</strain>
    </source>
</reference>
<feature type="repeat" description="TPR" evidence="3">
    <location>
        <begin position="311"/>
        <end position="344"/>
    </location>
</feature>
<dbReference type="InterPro" id="IPR019734">
    <property type="entry name" value="TPR_rpt"/>
</dbReference>
<dbReference type="PANTHER" id="PTHR44943">
    <property type="entry name" value="CELLULOSE SYNTHASE OPERON PROTEIN C"/>
    <property type="match status" value="1"/>
</dbReference>
<evidence type="ECO:0000256" key="3">
    <source>
        <dbReference type="PROSITE-ProRule" id="PRU00339"/>
    </source>
</evidence>
<comment type="caution">
    <text evidence="4">The sequence shown here is derived from an EMBL/GenBank/DDBJ whole genome shotgun (WGS) entry which is preliminary data.</text>
</comment>
<accession>A0A7V1LMU2</accession>
<dbReference type="InterPro" id="IPR013105">
    <property type="entry name" value="TPR_2"/>
</dbReference>
<gene>
    <name evidence="4" type="ORF">ENJ10_09665</name>
</gene>
<dbReference type="Pfam" id="PF13181">
    <property type="entry name" value="TPR_8"/>
    <property type="match status" value="1"/>
</dbReference>
<dbReference type="PROSITE" id="PS50005">
    <property type="entry name" value="TPR"/>
    <property type="match status" value="6"/>
</dbReference>
<dbReference type="Pfam" id="PF13432">
    <property type="entry name" value="TPR_16"/>
    <property type="match status" value="1"/>
</dbReference>
<dbReference type="PANTHER" id="PTHR44943:SF8">
    <property type="entry name" value="TPR REPEAT-CONTAINING PROTEIN MJ0263"/>
    <property type="match status" value="1"/>
</dbReference>
<organism evidence="4">
    <name type="scientific">Caldithrix abyssi</name>
    <dbReference type="NCBI Taxonomy" id="187145"/>
    <lineage>
        <taxon>Bacteria</taxon>
        <taxon>Pseudomonadati</taxon>
        <taxon>Calditrichota</taxon>
        <taxon>Calditrichia</taxon>
        <taxon>Calditrichales</taxon>
        <taxon>Calditrichaceae</taxon>
        <taxon>Caldithrix</taxon>
    </lineage>
</organism>
<dbReference type="Pfam" id="PF07719">
    <property type="entry name" value="TPR_2"/>
    <property type="match status" value="1"/>
</dbReference>
<sequence>MNRKYLIIFLLLFSTLYAQDKRKVALVPFDNKGPTRIDWISGAIEYLLSNKLSVASGFYVIDRKTMQRAFSEIGFTKGVTSDRVSIQLGRITGAEVAISGTYTDSASLIKLNVYYYNTNNGNRIFEETIAIRENQLVQAADKIIDRLVHISGVPVSQREKALMARSLTKKPKAFESFIKAYIENNKPRRNPDIVIGLFRQAIMADKNFWEAYYNLGIVYFNNKRYNEALNQFNKIIKALPNFDKPYYGRGLIYEKQKKYDLAIADFNKVLEFNPNDFKAYYYLGKISILNKEYKKAKKYLDEAANLNPEYAPVYYEYGNLAVATNKMRSSINDYRRAVELDPGNIRFRATLGEVYYRSQIYYNALLEFDAILKKKPNHAVANFMRGVTIYKQAVLEELVEAFLDMLDEASGSKKAVKEKGFNKKSTIDPVKKGKVYQDMVAAFTKAAQARPRFMQATFNLALTYLEMGNYPLAENYFKKTIQIAPTLIKAYTKLAEVYEKTNRLPLAIEQYRKVFFIEPAIFVRQPTLGPEHQYRNIFKEFMSELNTRLKRNPNDVKSNLTLAKVFKAQGYNGKAANILRKVLSRQPNNREAKSMLAAIEKGDRRR</sequence>
<dbReference type="Gene3D" id="3.40.50.10070">
    <property type="entry name" value="TolB, N-terminal domain"/>
    <property type="match status" value="1"/>
</dbReference>
<evidence type="ECO:0000313" key="4">
    <source>
        <dbReference type="EMBL" id="HED10943.1"/>
    </source>
</evidence>
<keyword evidence="2 3" id="KW-0802">TPR repeat</keyword>
<dbReference type="PROSITE" id="PS50293">
    <property type="entry name" value="TPR_REGION"/>
    <property type="match status" value="2"/>
</dbReference>
<evidence type="ECO:0000256" key="2">
    <source>
        <dbReference type="ARBA" id="ARBA00022803"/>
    </source>
</evidence>
<keyword evidence="1" id="KW-0677">Repeat</keyword>
<dbReference type="InterPro" id="IPR051685">
    <property type="entry name" value="Ycf3/AcsC/BcsC/TPR_MFPF"/>
</dbReference>
<evidence type="ECO:0000256" key="1">
    <source>
        <dbReference type="ARBA" id="ARBA00022737"/>
    </source>
</evidence>
<dbReference type="Pfam" id="PF00515">
    <property type="entry name" value="TPR_1"/>
    <property type="match status" value="2"/>
</dbReference>
<feature type="repeat" description="TPR" evidence="3">
    <location>
        <begin position="454"/>
        <end position="487"/>
    </location>
</feature>
<dbReference type="SMART" id="SM00028">
    <property type="entry name" value="TPR"/>
    <property type="match status" value="8"/>
</dbReference>
<dbReference type="SUPFAM" id="SSF48452">
    <property type="entry name" value="TPR-like"/>
    <property type="match status" value="2"/>
</dbReference>
<dbReference type="EMBL" id="DRLD01000266">
    <property type="protein sequence ID" value="HED10943.1"/>
    <property type="molecule type" value="Genomic_DNA"/>
</dbReference>
<feature type="repeat" description="TPR" evidence="3">
    <location>
        <begin position="209"/>
        <end position="242"/>
    </location>
</feature>
<dbReference type="AlphaFoldDB" id="A0A7V1LMU2"/>
<feature type="repeat" description="TPR" evidence="3">
    <location>
        <begin position="277"/>
        <end position="310"/>
    </location>
</feature>
<name>A0A7V1LMU2_CALAY</name>
<protein>
    <submittedName>
        <fullName evidence="4">Tetratricopeptide repeat protein</fullName>
    </submittedName>
</protein>
<proteinExistence type="predicted"/>
<feature type="repeat" description="TPR" evidence="3">
    <location>
        <begin position="488"/>
        <end position="521"/>
    </location>
</feature>
<dbReference type="Proteomes" id="UP000886005">
    <property type="component" value="Unassembled WGS sequence"/>
</dbReference>